<feature type="repeat" description="TPR" evidence="3">
    <location>
        <begin position="534"/>
        <end position="567"/>
    </location>
</feature>
<evidence type="ECO:0000256" key="3">
    <source>
        <dbReference type="PROSITE-ProRule" id="PRU00339"/>
    </source>
</evidence>
<dbReference type="SUPFAM" id="SSF48452">
    <property type="entry name" value="TPR-like"/>
    <property type="match status" value="2"/>
</dbReference>
<dbReference type="PROSITE" id="PS50293">
    <property type="entry name" value="TPR_REGION"/>
    <property type="match status" value="2"/>
</dbReference>
<comment type="caution">
    <text evidence="4">The sequence shown here is derived from an EMBL/GenBank/DDBJ whole genome shotgun (WGS) entry which is preliminary data.</text>
</comment>
<reference evidence="4" key="1">
    <citation type="submission" date="2021-02" db="EMBL/GenBank/DDBJ databases">
        <authorList>
            <person name="Nowell W R."/>
        </authorList>
    </citation>
    <scope>NUCLEOTIDE SEQUENCE</scope>
</reference>
<keyword evidence="2 3" id="KW-0802">TPR repeat</keyword>
<evidence type="ECO:0000313" key="7">
    <source>
        <dbReference type="Proteomes" id="UP000663855"/>
    </source>
</evidence>
<dbReference type="PANTHER" id="PTHR45641:SF19">
    <property type="entry name" value="NEPHROCYSTIN-3"/>
    <property type="match status" value="1"/>
</dbReference>
<name>A0A814GW70_9BILA</name>
<dbReference type="Pfam" id="PF13181">
    <property type="entry name" value="TPR_8"/>
    <property type="match status" value="1"/>
</dbReference>
<sequence>MQTNESASRSSLSSMTGENHEIFSLVWLDISSSDDTHNSIDVQQQLRSIINHLIIFQDTEECEQYIASASKEDRLVFIINEQYAFKMIKNIYDVRQIISFYIHSTDGNQDYQWTDQYKKIRSIKSDINELISNIKVDHVKQKKLEEPIPINVFDANQSIDRLVSNANTEFLHSQLLIHFLLHIELTNEQITENKKELMELCKRIYHENSSQLKILNEFEHNYLSSNALWWYTFDSFLYQLLNKSLHSINIDLLYLLQFFIHELTRQLEKVQSSSIIRVYRGYVLSNDELELFKESTGKYISINTFFSTYIHRHDALDYLNNYEHDINLAKKVLFKIDIDPHLLHIKPLANITIHSQTTHEEVLFSLGSIFRVENIHRGKNESYIVTLILCSDDTHQLKPVFDYVKHQFDENSINLLSFGNALKRTGKLDEAEKCYQRLLHDSTYNKIFISRSYHHLGRIAERKGDYDASLECLYKSLEVKLEIMKSNDPSIAQSYNCIGIAYQQQGNLEKALEAFNKALTIWRRAYGRNHPNVAGCYNNMGVVYKRAKRYTEALESFHKALDIRERHPSTSSHDLAGSHNNIGAVYERLGYHELAIEHYSLSLKMKSKSLPTQHPSIASTLENMGYVYENTGAHLQALSYLEKAATIYRHSLPPTHHDVMQIEESIQRVSLKLY</sequence>
<dbReference type="SMART" id="SM00028">
    <property type="entry name" value="TPR"/>
    <property type="match status" value="6"/>
</dbReference>
<dbReference type="Pfam" id="PF13424">
    <property type="entry name" value="TPR_12"/>
    <property type="match status" value="2"/>
</dbReference>
<evidence type="ECO:0000313" key="4">
    <source>
        <dbReference type="EMBL" id="CAF1001793.1"/>
    </source>
</evidence>
<feature type="repeat" description="TPR" evidence="3">
    <location>
        <begin position="450"/>
        <end position="483"/>
    </location>
</feature>
<evidence type="ECO:0000256" key="2">
    <source>
        <dbReference type="ARBA" id="ARBA00022803"/>
    </source>
</evidence>
<evidence type="ECO:0000313" key="6">
    <source>
        <dbReference type="EMBL" id="CAF3965107.1"/>
    </source>
</evidence>
<organism evidence="4 7">
    <name type="scientific">Rotaria magnacalcarata</name>
    <dbReference type="NCBI Taxonomy" id="392030"/>
    <lineage>
        <taxon>Eukaryota</taxon>
        <taxon>Metazoa</taxon>
        <taxon>Spiralia</taxon>
        <taxon>Gnathifera</taxon>
        <taxon>Rotifera</taxon>
        <taxon>Eurotatoria</taxon>
        <taxon>Bdelloidea</taxon>
        <taxon>Philodinida</taxon>
        <taxon>Philodinidae</taxon>
        <taxon>Rotaria</taxon>
    </lineage>
</organism>
<dbReference type="InterPro" id="IPR011990">
    <property type="entry name" value="TPR-like_helical_dom_sf"/>
</dbReference>
<feature type="repeat" description="TPR" evidence="3">
    <location>
        <begin position="576"/>
        <end position="609"/>
    </location>
</feature>
<dbReference type="EMBL" id="CAJOBJ010003426">
    <property type="protein sequence ID" value="CAF3965107.1"/>
    <property type="molecule type" value="Genomic_DNA"/>
</dbReference>
<dbReference type="Proteomes" id="UP000681720">
    <property type="component" value="Unassembled WGS sequence"/>
</dbReference>
<dbReference type="OrthoDB" id="19588at2759"/>
<proteinExistence type="predicted"/>
<dbReference type="SUPFAM" id="SSF56399">
    <property type="entry name" value="ADP-ribosylation"/>
    <property type="match status" value="1"/>
</dbReference>
<accession>A0A814GW70</accession>
<dbReference type="InterPro" id="IPR019734">
    <property type="entry name" value="TPR_rpt"/>
</dbReference>
<dbReference type="AlphaFoldDB" id="A0A814GW70"/>
<dbReference type="Gene3D" id="3.90.176.10">
    <property type="entry name" value="Toxin ADP-ribosyltransferase, Chain A, domain 1"/>
    <property type="match status" value="1"/>
</dbReference>
<dbReference type="PROSITE" id="PS50005">
    <property type="entry name" value="TPR"/>
    <property type="match status" value="4"/>
</dbReference>
<dbReference type="Proteomes" id="UP000663855">
    <property type="component" value="Unassembled WGS sequence"/>
</dbReference>
<dbReference type="PROSITE" id="PS51996">
    <property type="entry name" value="TR_MART"/>
    <property type="match status" value="1"/>
</dbReference>
<protein>
    <submittedName>
        <fullName evidence="4">Uncharacterized protein</fullName>
    </submittedName>
</protein>
<evidence type="ECO:0000313" key="5">
    <source>
        <dbReference type="EMBL" id="CAF1470087.1"/>
    </source>
</evidence>
<dbReference type="Gene3D" id="1.25.40.10">
    <property type="entry name" value="Tetratricopeptide repeat domain"/>
    <property type="match status" value="2"/>
</dbReference>
<dbReference type="PANTHER" id="PTHR45641">
    <property type="entry name" value="TETRATRICOPEPTIDE REPEAT PROTEIN (AFU_ORTHOLOGUE AFUA_6G03870)"/>
    <property type="match status" value="1"/>
</dbReference>
<evidence type="ECO:0000256" key="1">
    <source>
        <dbReference type="ARBA" id="ARBA00022737"/>
    </source>
</evidence>
<dbReference type="EMBL" id="CAJNOV010000146">
    <property type="protein sequence ID" value="CAF1001793.1"/>
    <property type="molecule type" value="Genomic_DNA"/>
</dbReference>
<dbReference type="EMBL" id="CAJNOW010005998">
    <property type="protein sequence ID" value="CAF1470087.1"/>
    <property type="molecule type" value="Genomic_DNA"/>
</dbReference>
<feature type="repeat" description="TPR" evidence="3">
    <location>
        <begin position="492"/>
        <end position="525"/>
    </location>
</feature>
<gene>
    <name evidence="4" type="ORF">CJN711_LOCUS2390</name>
    <name evidence="6" type="ORF">GIL414_LOCUS9845</name>
    <name evidence="5" type="ORF">KQP761_LOCUS12992</name>
</gene>
<keyword evidence="1" id="KW-0677">Repeat</keyword>
<dbReference type="Proteomes" id="UP000663834">
    <property type="component" value="Unassembled WGS sequence"/>
</dbReference>